<protein>
    <recommendedName>
        <fullName evidence="3">Cyclase family protein</fullName>
    </recommendedName>
</protein>
<evidence type="ECO:0008006" key="3">
    <source>
        <dbReference type="Google" id="ProtNLM"/>
    </source>
</evidence>
<dbReference type="EMBL" id="CP053418">
    <property type="protein sequence ID" value="QJW85240.1"/>
    <property type="molecule type" value="Genomic_DNA"/>
</dbReference>
<name>A0ABX6P5A4_9BURK</name>
<evidence type="ECO:0000313" key="1">
    <source>
        <dbReference type="EMBL" id="QJW85240.1"/>
    </source>
</evidence>
<dbReference type="InterPro" id="IPR037175">
    <property type="entry name" value="KFase_sf"/>
</dbReference>
<keyword evidence="2" id="KW-1185">Reference proteome</keyword>
<organism evidence="1 2">
    <name type="scientific">Ramlibacter terrae</name>
    <dbReference type="NCBI Taxonomy" id="2732511"/>
    <lineage>
        <taxon>Bacteria</taxon>
        <taxon>Pseudomonadati</taxon>
        <taxon>Pseudomonadota</taxon>
        <taxon>Betaproteobacteria</taxon>
        <taxon>Burkholderiales</taxon>
        <taxon>Comamonadaceae</taxon>
        <taxon>Ramlibacter</taxon>
    </lineage>
</organism>
<accession>A0ABX6P5A4</accession>
<sequence length="58" mass="6312">MFPVHMRLIADSGIYIVENLNLEELAAARAYEFAVVVPPLKVKGGTGSAVRIFALVPR</sequence>
<dbReference type="SUPFAM" id="SSF102198">
    <property type="entry name" value="Putative cyclase"/>
    <property type="match status" value="1"/>
</dbReference>
<dbReference type="Proteomes" id="UP000500826">
    <property type="component" value="Chromosome"/>
</dbReference>
<gene>
    <name evidence="1" type="ORF">HK414_23030</name>
</gene>
<evidence type="ECO:0000313" key="2">
    <source>
        <dbReference type="Proteomes" id="UP000500826"/>
    </source>
</evidence>
<reference evidence="1 2" key="1">
    <citation type="submission" date="2020-05" db="EMBL/GenBank/DDBJ databases">
        <title>Ramlibacter rhizophilus sp. nov., isolated from rhizosphere soil of national flower Mugunghwa from South Korea.</title>
        <authorList>
            <person name="Zheng-Fei Y."/>
            <person name="Huan T."/>
        </authorList>
    </citation>
    <scope>NUCLEOTIDE SEQUENCE [LARGE SCALE GENOMIC DNA]</scope>
    <source>
        <strain evidence="1 2">H242</strain>
    </source>
</reference>
<proteinExistence type="predicted"/>
<dbReference type="Gene3D" id="3.50.30.50">
    <property type="entry name" value="Putative cyclase"/>
    <property type="match status" value="1"/>
</dbReference>